<proteinExistence type="predicted"/>
<dbReference type="EMBL" id="KQ977791">
    <property type="protein sequence ID" value="KYM99699.1"/>
    <property type="molecule type" value="Genomic_DNA"/>
</dbReference>
<gene>
    <name evidence="1" type="ORF">ALC62_09317</name>
</gene>
<accession>A0A195CFX2</accession>
<reference evidence="1 2" key="1">
    <citation type="submission" date="2016-03" db="EMBL/GenBank/DDBJ databases">
        <title>Cyphomyrmex costatus WGS genome.</title>
        <authorList>
            <person name="Nygaard S."/>
            <person name="Hu H."/>
            <person name="Boomsma J."/>
            <person name="Zhang G."/>
        </authorList>
    </citation>
    <scope>NUCLEOTIDE SEQUENCE [LARGE SCALE GENOMIC DNA]</scope>
    <source>
        <strain evidence="1">MS0001</strain>
        <tissue evidence="1">Whole body</tissue>
    </source>
</reference>
<sequence length="99" mass="11357">MSAAYASRFETVFLCTHLKGPKMSYAAAGRYMKKSKGFVKKWVKNYKTIKIFEKNPGYLLRRAKNLLLKKSIDVSLNTIRLLDSEYGWQSTKKQPVGSC</sequence>
<name>A0A195CFX2_9HYME</name>
<evidence type="ECO:0000313" key="1">
    <source>
        <dbReference type="EMBL" id="KYM99699.1"/>
    </source>
</evidence>
<dbReference type="AlphaFoldDB" id="A0A195CFX2"/>
<evidence type="ECO:0000313" key="2">
    <source>
        <dbReference type="Proteomes" id="UP000078542"/>
    </source>
</evidence>
<protein>
    <submittedName>
        <fullName evidence="1">Uncharacterized protein</fullName>
    </submittedName>
</protein>
<organism evidence="1 2">
    <name type="scientific">Cyphomyrmex costatus</name>
    <dbReference type="NCBI Taxonomy" id="456900"/>
    <lineage>
        <taxon>Eukaryota</taxon>
        <taxon>Metazoa</taxon>
        <taxon>Ecdysozoa</taxon>
        <taxon>Arthropoda</taxon>
        <taxon>Hexapoda</taxon>
        <taxon>Insecta</taxon>
        <taxon>Pterygota</taxon>
        <taxon>Neoptera</taxon>
        <taxon>Endopterygota</taxon>
        <taxon>Hymenoptera</taxon>
        <taxon>Apocrita</taxon>
        <taxon>Aculeata</taxon>
        <taxon>Formicoidea</taxon>
        <taxon>Formicidae</taxon>
        <taxon>Myrmicinae</taxon>
        <taxon>Cyphomyrmex</taxon>
    </lineage>
</organism>
<keyword evidence="2" id="KW-1185">Reference proteome</keyword>
<dbReference type="STRING" id="456900.A0A195CFX2"/>
<dbReference type="Proteomes" id="UP000078542">
    <property type="component" value="Unassembled WGS sequence"/>
</dbReference>